<dbReference type="SUPFAM" id="SSF55797">
    <property type="entry name" value="PR-1-like"/>
    <property type="match status" value="1"/>
</dbReference>
<evidence type="ECO:0000313" key="4">
    <source>
        <dbReference type="WBParaSite" id="NBR_0000932701-mRNA-1"/>
    </source>
</evidence>
<dbReference type="EMBL" id="UYSL01020125">
    <property type="protein sequence ID" value="VDL72917.1"/>
    <property type="molecule type" value="Genomic_DNA"/>
</dbReference>
<dbReference type="InterPro" id="IPR035940">
    <property type="entry name" value="CAP_sf"/>
</dbReference>
<evidence type="ECO:0000313" key="2">
    <source>
        <dbReference type="EMBL" id="VDL72917.1"/>
    </source>
</evidence>
<evidence type="ECO:0000259" key="1">
    <source>
        <dbReference type="SMART" id="SM00198"/>
    </source>
</evidence>
<dbReference type="InterPro" id="IPR014044">
    <property type="entry name" value="CAP_dom"/>
</dbReference>
<dbReference type="Gene3D" id="3.40.33.10">
    <property type="entry name" value="CAP"/>
    <property type="match status" value="1"/>
</dbReference>
<sequence>MVFEDLRARLANGKVAKNNGRYLPKAADMRQLTYDCNLETQARNYAVQCTTVGSGMWGTSENFRRVSTSVAANRVQAIDRATKSWWKQVRRVPGIGRRMVTFKSHHQQSTIRFFTLMAWSSVTSIGCGVKQCGSIFNVVCRYSPAYVLLDVENRSKLRFVGWKAMSSVAPFMRKETLAQDVPLGQAAQVELSVRSRINAKAFTANHCFGISVLGFDYRRVIFTISNAVVFYFSSKI</sequence>
<dbReference type="PANTHER" id="PTHR10334">
    <property type="entry name" value="CYSTEINE-RICH SECRETORY PROTEIN-RELATED"/>
    <property type="match status" value="1"/>
</dbReference>
<dbReference type="WBParaSite" id="NBR_0000932701-mRNA-1">
    <property type="protein sequence ID" value="NBR_0000932701-mRNA-1"/>
    <property type="gene ID" value="NBR_0000932701"/>
</dbReference>
<dbReference type="InterPro" id="IPR001283">
    <property type="entry name" value="CRISP-related"/>
</dbReference>
<reference evidence="4" key="1">
    <citation type="submission" date="2017-02" db="UniProtKB">
        <authorList>
            <consortium name="WormBaseParasite"/>
        </authorList>
    </citation>
    <scope>IDENTIFICATION</scope>
</reference>
<dbReference type="Proteomes" id="UP000271162">
    <property type="component" value="Unassembled WGS sequence"/>
</dbReference>
<feature type="domain" description="SCP" evidence="1">
    <location>
        <begin position="5"/>
        <end position="148"/>
    </location>
</feature>
<dbReference type="SMART" id="SM00198">
    <property type="entry name" value="SCP"/>
    <property type="match status" value="1"/>
</dbReference>
<dbReference type="Pfam" id="PF00188">
    <property type="entry name" value="CAP"/>
    <property type="match status" value="1"/>
</dbReference>
<name>A0A0N4Y157_NIPBR</name>
<dbReference type="STRING" id="27835.A0A0N4Y157"/>
<reference evidence="2 3" key="2">
    <citation type="submission" date="2018-11" db="EMBL/GenBank/DDBJ databases">
        <authorList>
            <consortium name="Pathogen Informatics"/>
        </authorList>
    </citation>
    <scope>NUCLEOTIDE SEQUENCE [LARGE SCALE GENOMIC DNA]</scope>
</reference>
<gene>
    <name evidence="2" type="ORF">NBR_LOCUS9328</name>
</gene>
<accession>A0A0N4Y157</accession>
<organism evidence="4">
    <name type="scientific">Nippostrongylus brasiliensis</name>
    <name type="common">Rat hookworm</name>
    <dbReference type="NCBI Taxonomy" id="27835"/>
    <lineage>
        <taxon>Eukaryota</taxon>
        <taxon>Metazoa</taxon>
        <taxon>Ecdysozoa</taxon>
        <taxon>Nematoda</taxon>
        <taxon>Chromadorea</taxon>
        <taxon>Rhabditida</taxon>
        <taxon>Rhabditina</taxon>
        <taxon>Rhabditomorpha</taxon>
        <taxon>Strongyloidea</taxon>
        <taxon>Heligmosomidae</taxon>
        <taxon>Nippostrongylus</taxon>
    </lineage>
</organism>
<proteinExistence type="predicted"/>
<dbReference type="AlphaFoldDB" id="A0A0N4Y157"/>
<evidence type="ECO:0000313" key="3">
    <source>
        <dbReference type="Proteomes" id="UP000271162"/>
    </source>
</evidence>
<keyword evidence="3" id="KW-1185">Reference proteome</keyword>
<dbReference type="CDD" id="cd05380">
    <property type="entry name" value="CAP_euk"/>
    <property type="match status" value="1"/>
</dbReference>
<protein>
    <submittedName>
        <fullName evidence="4">SCP domain-containing protein</fullName>
    </submittedName>
</protein>